<feature type="repeat" description="Solcar" evidence="9">
    <location>
        <begin position="1"/>
        <end position="82"/>
    </location>
</feature>
<keyword evidence="3 10" id="KW-0813">Transport</keyword>
<feature type="transmembrane region" description="Helical" evidence="11">
    <location>
        <begin position="152"/>
        <end position="171"/>
    </location>
</feature>
<dbReference type="GO" id="GO:0031966">
    <property type="term" value="C:mitochondrial membrane"/>
    <property type="evidence" value="ECO:0007669"/>
    <property type="project" value="UniProtKB-SubCell"/>
</dbReference>
<dbReference type="PANTHER" id="PTHR45667">
    <property type="entry name" value="S-ADENOSYLMETHIONINE MITOCHONDRIAL CARRIER PROTEIN"/>
    <property type="match status" value="1"/>
</dbReference>
<dbReference type="OMA" id="NHAISGC"/>
<evidence type="ECO:0000256" key="1">
    <source>
        <dbReference type="ARBA" id="ARBA00004225"/>
    </source>
</evidence>
<evidence type="ECO:0000256" key="8">
    <source>
        <dbReference type="ARBA" id="ARBA00023136"/>
    </source>
</evidence>
<protein>
    <submittedName>
        <fullName evidence="12">Mitochondrial carrier</fullName>
    </submittedName>
</protein>
<evidence type="ECO:0000313" key="13">
    <source>
        <dbReference type="Proteomes" id="UP000242381"/>
    </source>
</evidence>
<dbReference type="InterPro" id="IPR002067">
    <property type="entry name" value="MCP"/>
</dbReference>
<evidence type="ECO:0000256" key="11">
    <source>
        <dbReference type="SAM" id="Phobius"/>
    </source>
</evidence>
<evidence type="ECO:0000256" key="2">
    <source>
        <dbReference type="ARBA" id="ARBA00006375"/>
    </source>
</evidence>
<dbReference type="GO" id="GO:0055085">
    <property type="term" value="P:transmembrane transport"/>
    <property type="evidence" value="ECO:0007669"/>
    <property type="project" value="InterPro"/>
</dbReference>
<dbReference type="SUPFAM" id="SSF103506">
    <property type="entry name" value="Mitochondrial carrier"/>
    <property type="match status" value="1"/>
</dbReference>
<feature type="transmembrane region" description="Helical" evidence="11">
    <location>
        <begin position="251"/>
        <end position="269"/>
    </location>
</feature>
<dbReference type="Pfam" id="PF00153">
    <property type="entry name" value="Mito_carr"/>
    <property type="match status" value="3"/>
</dbReference>
<dbReference type="PRINTS" id="PR00926">
    <property type="entry name" value="MITOCARRIER"/>
</dbReference>
<evidence type="ECO:0000256" key="5">
    <source>
        <dbReference type="ARBA" id="ARBA00022737"/>
    </source>
</evidence>
<feature type="transmembrane region" description="Helical" evidence="11">
    <location>
        <begin position="183"/>
        <end position="202"/>
    </location>
</feature>
<dbReference type="Proteomes" id="UP000242381">
    <property type="component" value="Unassembled WGS sequence"/>
</dbReference>
<evidence type="ECO:0000313" key="12">
    <source>
        <dbReference type="EMBL" id="ORE12950.1"/>
    </source>
</evidence>
<reference evidence="12 13" key="1">
    <citation type="journal article" date="2016" name="Proc. Natl. Acad. Sci. U.S.A.">
        <title>Lipid metabolic changes in an early divergent fungus govern the establishment of a mutualistic symbiosis with endobacteria.</title>
        <authorList>
            <person name="Lastovetsky O.A."/>
            <person name="Gaspar M.L."/>
            <person name="Mondo S.J."/>
            <person name="LaButti K.M."/>
            <person name="Sandor L."/>
            <person name="Grigoriev I.V."/>
            <person name="Henry S.A."/>
            <person name="Pawlowska T.E."/>
        </authorList>
    </citation>
    <scope>NUCLEOTIDE SEQUENCE [LARGE SCALE GENOMIC DNA]</scope>
    <source>
        <strain evidence="12 13">ATCC 11559</strain>
    </source>
</reference>
<comment type="subcellular location">
    <subcellularLocation>
        <location evidence="1">Mitochondrion membrane</location>
        <topology evidence="1">Multi-pass membrane protein</topology>
    </subcellularLocation>
</comment>
<evidence type="ECO:0000256" key="7">
    <source>
        <dbReference type="ARBA" id="ARBA00023128"/>
    </source>
</evidence>
<feature type="repeat" description="Solcar" evidence="9">
    <location>
        <begin position="183"/>
        <end position="271"/>
    </location>
</feature>
<sequence>MIDSYFLFASSVAALIARFVTYPIDTIKTRLQTSYKSLLENIESKNTYTSIISLYHGLSVTLLFSVPALTLYLTTYSSSKEFLDSYKTPILAQDVLLNHAISGLLAEAAAGLFFTPMEVIKSQLQIQVVHQSTLSLVKRIAEEEGIFGFYRGYWITLAVFVPHSVTYFVVYEQLKSFWSEESQTFFVFLLCAAIASAAGILISTPLDIVKTRWQVSNQAEDYKGGPVSIAIRMWKYEGGVMAFTSGMWARVMWGIPLTTINMAIFEWLLSLR</sequence>
<accession>A0A1X0RLS3</accession>
<dbReference type="InterPro" id="IPR023395">
    <property type="entry name" value="MCP_dom_sf"/>
</dbReference>
<keyword evidence="6 11" id="KW-1133">Transmembrane helix</keyword>
<organism evidence="12 13">
    <name type="scientific">Rhizopus microsporus</name>
    <dbReference type="NCBI Taxonomy" id="58291"/>
    <lineage>
        <taxon>Eukaryota</taxon>
        <taxon>Fungi</taxon>
        <taxon>Fungi incertae sedis</taxon>
        <taxon>Mucoromycota</taxon>
        <taxon>Mucoromycotina</taxon>
        <taxon>Mucoromycetes</taxon>
        <taxon>Mucorales</taxon>
        <taxon>Mucorineae</taxon>
        <taxon>Rhizopodaceae</taxon>
        <taxon>Rhizopus</taxon>
    </lineage>
</organism>
<dbReference type="AlphaFoldDB" id="A0A1X0RLS3"/>
<dbReference type="Gene3D" id="1.50.40.10">
    <property type="entry name" value="Mitochondrial carrier domain"/>
    <property type="match status" value="1"/>
</dbReference>
<gene>
    <name evidence="12" type="ORF">BCV71DRAFT_76936</name>
</gene>
<feature type="transmembrane region" description="Helical" evidence="11">
    <location>
        <begin position="47"/>
        <end position="74"/>
    </location>
</feature>
<evidence type="ECO:0000256" key="10">
    <source>
        <dbReference type="RuleBase" id="RU000488"/>
    </source>
</evidence>
<evidence type="ECO:0000256" key="6">
    <source>
        <dbReference type="ARBA" id="ARBA00022989"/>
    </source>
</evidence>
<evidence type="ECO:0000256" key="9">
    <source>
        <dbReference type="PROSITE-ProRule" id="PRU00282"/>
    </source>
</evidence>
<dbReference type="InterPro" id="IPR018108">
    <property type="entry name" value="MCP_transmembrane"/>
</dbReference>
<keyword evidence="7" id="KW-0496">Mitochondrion</keyword>
<dbReference type="PROSITE" id="PS50920">
    <property type="entry name" value="SOLCAR"/>
    <property type="match status" value="3"/>
</dbReference>
<name>A0A1X0RLS3_RHIZD</name>
<dbReference type="VEuPathDB" id="FungiDB:BCV72DRAFT_247181"/>
<comment type="similarity">
    <text evidence="2 10">Belongs to the mitochondrial carrier (TC 2.A.29) family.</text>
</comment>
<dbReference type="EMBL" id="KV921582">
    <property type="protein sequence ID" value="ORE12950.1"/>
    <property type="molecule type" value="Genomic_DNA"/>
</dbReference>
<evidence type="ECO:0000256" key="3">
    <source>
        <dbReference type="ARBA" id="ARBA00022448"/>
    </source>
</evidence>
<keyword evidence="5" id="KW-0677">Repeat</keyword>
<keyword evidence="8 9" id="KW-0472">Membrane</keyword>
<keyword evidence="4 9" id="KW-0812">Transmembrane</keyword>
<feature type="repeat" description="Solcar" evidence="9">
    <location>
        <begin position="94"/>
        <end position="177"/>
    </location>
</feature>
<proteinExistence type="inferred from homology"/>
<evidence type="ECO:0000256" key="4">
    <source>
        <dbReference type="ARBA" id="ARBA00022692"/>
    </source>
</evidence>